<dbReference type="GO" id="GO:0061630">
    <property type="term" value="F:ubiquitin protein ligase activity"/>
    <property type="evidence" value="ECO:0007669"/>
    <property type="project" value="InterPro"/>
</dbReference>
<dbReference type="SUPFAM" id="SSF57850">
    <property type="entry name" value="RING/U-box"/>
    <property type="match status" value="1"/>
</dbReference>
<evidence type="ECO:0000313" key="7">
    <source>
        <dbReference type="Proteomes" id="UP000886520"/>
    </source>
</evidence>
<dbReference type="GO" id="GO:0005634">
    <property type="term" value="C:nucleus"/>
    <property type="evidence" value="ECO:0007669"/>
    <property type="project" value="TreeGrafter"/>
</dbReference>
<dbReference type="AlphaFoldDB" id="A0A9D4ZBE9"/>
<feature type="compositionally biased region" description="Basic and acidic residues" evidence="4">
    <location>
        <begin position="295"/>
        <end position="312"/>
    </location>
</feature>
<reference evidence="6" key="1">
    <citation type="submission" date="2021-01" db="EMBL/GenBank/DDBJ databases">
        <title>Adiantum capillus-veneris genome.</title>
        <authorList>
            <person name="Fang Y."/>
            <person name="Liao Q."/>
        </authorList>
    </citation>
    <scope>NUCLEOTIDE SEQUENCE</scope>
    <source>
        <strain evidence="6">H3</strain>
        <tissue evidence="6">Leaf</tissue>
    </source>
</reference>
<feature type="compositionally biased region" description="Polar residues" evidence="4">
    <location>
        <begin position="167"/>
        <end position="182"/>
    </location>
</feature>
<dbReference type="OrthoDB" id="851741at2759"/>
<comment type="caution">
    <text evidence="6">The sequence shown here is derived from an EMBL/GenBank/DDBJ whole genome shotgun (WGS) entry which is preliminary data.</text>
</comment>
<evidence type="ECO:0000256" key="2">
    <source>
        <dbReference type="ARBA" id="ARBA00022771"/>
    </source>
</evidence>
<dbReference type="GO" id="GO:0006511">
    <property type="term" value="P:ubiquitin-dependent protein catabolic process"/>
    <property type="evidence" value="ECO:0007669"/>
    <property type="project" value="TreeGrafter"/>
</dbReference>
<evidence type="ECO:0000259" key="5">
    <source>
        <dbReference type="Pfam" id="PF13696"/>
    </source>
</evidence>
<keyword evidence="7" id="KW-1185">Reference proteome</keyword>
<dbReference type="GO" id="GO:0006397">
    <property type="term" value="P:mRNA processing"/>
    <property type="evidence" value="ECO:0007669"/>
    <property type="project" value="InterPro"/>
</dbReference>
<dbReference type="CDD" id="cd16620">
    <property type="entry name" value="vRING-HC-C4C4_RBBP6"/>
    <property type="match status" value="1"/>
</dbReference>
<dbReference type="GO" id="GO:0008270">
    <property type="term" value="F:zinc ion binding"/>
    <property type="evidence" value="ECO:0007669"/>
    <property type="project" value="UniProtKB-KW"/>
</dbReference>
<feature type="region of interest" description="Disordered" evidence="4">
    <location>
        <begin position="167"/>
        <end position="187"/>
    </location>
</feature>
<evidence type="ECO:0000256" key="4">
    <source>
        <dbReference type="SAM" id="MobiDB-lite"/>
    </source>
</evidence>
<dbReference type="Gene3D" id="4.10.60.10">
    <property type="entry name" value="Zinc finger, CCHC-type"/>
    <property type="match status" value="1"/>
</dbReference>
<gene>
    <name evidence="6" type="ORF">GOP47_0018008</name>
</gene>
<evidence type="ECO:0000256" key="1">
    <source>
        <dbReference type="ARBA" id="ARBA00022723"/>
    </source>
</evidence>
<dbReference type="PANTHER" id="PTHR15439">
    <property type="entry name" value="RETINOBLASTOMA-BINDING PROTEIN 6"/>
    <property type="match status" value="1"/>
</dbReference>
<dbReference type="Proteomes" id="UP000886520">
    <property type="component" value="Chromosome 17"/>
</dbReference>
<dbReference type="InterPro" id="IPR013083">
    <property type="entry name" value="Znf_RING/FYVE/PHD"/>
</dbReference>
<proteinExistence type="predicted"/>
<protein>
    <recommendedName>
        <fullName evidence="5">Zinc knuckle CX2CX3GHX4C domain-containing protein</fullName>
    </recommendedName>
</protein>
<dbReference type="EMBL" id="JABFUD020000017">
    <property type="protein sequence ID" value="KAI5067480.1"/>
    <property type="molecule type" value="Genomic_DNA"/>
</dbReference>
<sequence length="326" mass="35752">MAATCVLHAVKPFPAVSFNQVLSSDCHQRLISPSAVEEEDEKIQAFVDGWAAQWQTQLIRKRSGQQLYSNKNKHTRLTPTSTSTQTIKDVSSYNYMPAPELAMDVPPPPPGYVCHRCHVPGHLIHLCPTHGDPTFDRAAALKRSRPPARLPDEQAFLTELANVIPTTSTTPTLSAQDHSSISAPRDRHAVVDETSLPPELRCPLCQHVMKEAVIASKCCFRSFCDTCIRGHLFSYHLTCFCGAPNVLADYLLPNITLRDAMDTLIQLAKKKATMTSSSSRSSSTMSSAVTQLHDDSFEAATSKEENTDHSTGRDMQNTNDGGNGSC</sequence>
<dbReference type="InterPro" id="IPR033489">
    <property type="entry name" value="RBBP6"/>
</dbReference>
<dbReference type="InterPro" id="IPR025829">
    <property type="entry name" value="Zn_knuckle_CX2CX3GHX4C"/>
</dbReference>
<dbReference type="Pfam" id="PF13696">
    <property type="entry name" value="zf-CCHC_2"/>
    <property type="match status" value="1"/>
</dbReference>
<keyword evidence="3" id="KW-0862">Zinc</keyword>
<dbReference type="Gene3D" id="3.30.40.10">
    <property type="entry name" value="Zinc/RING finger domain, C3HC4 (zinc finger)"/>
    <property type="match status" value="1"/>
</dbReference>
<organism evidence="6 7">
    <name type="scientific">Adiantum capillus-veneris</name>
    <name type="common">Maidenhair fern</name>
    <dbReference type="NCBI Taxonomy" id="13818"/>
    <lineage>
        <taxon>Eukaryota</taxon>
        <taxon>Viridiplantae</taxon>
        <taxon>Streptophyta</taxon>
        <taxon>Embryophyta</taxon>
        <taxon>Tracheophyta</taxon>
        <taxon>Polypodiopsida</taxon>
        <taxon>Polypodiidae</taxon>
        <taxon>Polypodiales</taxon>
        <taxon>Pteridineae</taxon>
        <taxon>Pteridaceae</taxon>
        <taxon>Vittarioideae</taxon>
        <taxon>Adiantum</taxon>
    </lineage>
</organism>
<feature type="domain" description="Zinc knuckle CX2CX3GHX4C" evidence="5">
    <location>
        <begin position="109"/>
        <end position="129"/>
    </location>
</feature>
<feature type="region of interest" description="Disordered" evidence="4">
    <location>
        <begin position="295"/>
        <end position="326"/>
    </location>
</feature>
<accession>A0A9D4ZBE9</accession>
<dbReference type="GO" id="GO:0016567">
    <property type="term" value="P:protein ubiquitination"/>
    <property type="evidence" value="ECO:0007669"/>
    <property type="project" value="InterPro"/>
</dbReference>
<evidence type="ECO:0000256" key="3">
    <source>
        <dbReference type="ARBA" id="ARBA00022833"/>
    </source>
</evidence>
<keyword evidence="2" id="KW-0863">Zinc-finger</keyword>
<evidence type="ECO:0000313" key="6">
    <source>
        <dbReference type="EMBL" id="KAI5067480.1"/>
    </source>
</evidence>
<name>A0A9D4ZBE9_ADICA</name>
<dbReference type="PANTHER" id="PTHR15439:SF0">
    <property type="entry name" value="CELL DIVISION CYCLE AND APOPTOSIS REGULATOR PROTEIN 1-RELATED"/>
    <property type="match status" value="1"/>
</dbReference>
<keyword evidence="1" id="KW-0479">Metal-binding</keyword>